<reference evidence="1" key="2">
    <citation type="submission" date="2017-05" db="EMBL/GenBank/DDBJ databases">
        <authorList>
            <person name="Lin X.B."/>
            <person name="Stothard P."/>
            <person name="Tasseva G."/>
            <person name="Walter J."/>
        </authorList>
    </citation>
    <scope>NUCLEOTIDE SEQUENCE</scope>
    <source>
        <strain evidence="1">609u</strain>
    </source>
</reference>
<sequence>MSKNMNDYDLFSQKLNEIRKEYNLTDSKEDREKASEIFAKKYFTDDDQDAYHSIKSISKQLDSMDKDKKVQLLIALVNDDDINASDVLEALAAKVAQLDVIAKLAAGIFDDEGGQQNE</sequence>
<dbReference type="EMBL" id="NGNX01000063">
    <property type="protein sequence ID" value="OYR89858.1"/>
    <property type="molecule type" value="Genomic_DNA"/>
</dbReference>
<reference evidence="3 4" key="3">
    <citation type="submission" date="2017-09" db="EMBL/GenBank/DDBJ databases">
        <title>Tripartite evolution among Lactobacillus johnsonii, Lactobacillus taiwanensis, Lactobacillus reuteri and their rodent host.</title>
        <authorList>
            <person name="Wang T."/>
            <person name="Knowles S."/>
            <person name="Cheng C."/>
        </authorList>
    </citation>
    <scope>NUCLEOTIDE SEQUENCE [LARGE SCALE GENOMIC DNA]</scope>
    <source>
        <strain evidence="2 3">609q</strain>
        <strain evidence="1 4">609u</strain>
    </source>
</reference>
<evidence type="ECO:0000313" key="2">
    <source>
        <dbReference type="EMBL" id="OYR89858.1"/>
    </source>
</evidence>
<evidence type="ECO:0000313" key="4">
    <source>
        <dbReference type="Proteomes" id="UP000216316"/>
    </source>
</evidence>
<gene>
    <name evidence="1" type="ORF">CBF53_10675</name>
    <name evidence="2" type="ORF">CBF70_10815</name>
</gene>
<name>A0A256L8X9_9LACO</name>
<comment type="caution">
    <text evidence="2">The sequence shown here is derived from an EMBL/GenBank/DDBJ whole genome shotgun (WGS) entry which is preliminary data.</text>
</comment>
<dbReference type="Proteomes" id="UP000216316">
    <property type="component" value="Unassembled WGS sequence"/>
</dbReference>
<evidence type="ECO:0000313" key="3">
    <source>
        <dbReference type="Proteomes" id="UP000215828"/>
    </source>
</evidence>
<protein>
    <submittedName>
        <fullName evidence="2">Uncharacterized protein</fullName>
    </submittedName>
</protein>
<dbReference type="RefSeq" id="WP_094496285.1">
    <property type="nucleotide sequence ID" value="NZ_NGNV01000063.1"/>
</dbReference>
<reference evidence="2 3" key="1">
    <citation type="submission" date="2017-04" db="EMBL/GenBank/DDBJ databases">
        <authorList>
            <person name="Afonso C.L."/>
            <person name="Miller P.J."/>
            <person name="Scott M.A."/>
            <person name="Spackman E."/>
            <person name="Goraichik I."/>
            <person name="Dimitrov K.M."/>
            <person name="Suarez D.L."/>
            <person name="Swayne D.E."/>
        </authorList>
    </citation>
    <scope>NUCLEOTIDE SEQUENCE [LARGE SCALE GENOMIC DNA]</scope>
    <source>
        <strain evidence="2 3">609q</strain>
    </source>
</reference>
<dbReference type="AlphaFoldDB" id="A0A256L8X9"/>
<proteinExistence type="predicted"/>
<keyword evidence="4" id="KW-1185">Reference proteome</keyword>
<organism evidence="2 3">
    <name type="scientific">Lactobacillus taiwanensis</name>
    <dbReference type="NCBI Taxonomy" id="508451"/>
    <lineage>
        <taxon>Bacteria</taxon>
        <taxon>Bacillati</taxon>
        <taxon>Bacillota</taxon>
        <taxon>Bacilli</taxon>
        <taxon>Lactobacillales</taxon>
        <taxon>Lactobacillaceae</taxon>
        <taxon>Lactobacillus</taxon>
    </lineage>
</organism>
<evidence type="ECO:0000313" key="1">
    <source>
        <dbReference type="EMBL" id="OYR86905.1"/>
    </source>
</evidence>
<dbReference type="Proteomes" id="UP000215828">
    <property type="component" value="Unassembled WGS sequence"/>
</dbReference>
<accession>A0A256L8X9</accession>
<dbReference type="EMBL" id="NGNV01000063">
    <property type="protein sequence ID" value="OYR86905.1"/>
    <property type="molecule type" value="Genomic_DNA"/>
</dbReference>